<reference evidence="3 4" key="1">
    <citation type="submission" date="2020-09" db="EMBL/GenBank/DDBJ databases">
        <title>Dyella sp. 7MK23 isolated from forest soil.</title>
        <authorList>
            <person name="Fu J."/>
        </authorList>
    </citation>
    <scope>NUCLEOTIDE SEQUENCE [LARGE SCALE GENOMIC DNA]</scope>
    <source>
        <strain evidence="3 4">7MK23</strain>
    </source>
</reference>
<dbReference type="GO" id="GO:0008237">
    <property type="term" value="F:metallopeptidase activity"/>
    <property type="evidence" value="ECO:0007669"/>
    <property type="project" value="UniProtKB-KW"/>
</dbReference>
<name>A0ABR9GA13_9GAMM</name>
<feature type="transmembrane region" description="Helical" evidence="1">
    <location>
        <begin position="193"/>
        <end position="214"/>
    </location>
</feature>
<evidence type="ECO:0000256" key="1">
    <source>
        <dbReference type="SAM" id="Phobius"/>
    </source>
</evidence>
<keyword evidence="1" id="KW-0472">Membrane</keyword>
<feature type="transmembrane region" description="Helical" evidence="1">
    <location>
        <begin position="65"/>
        <end position="86"/>
    </location>
</feature>
<feature type="transmembrane region" description="Helical" evidence="1">
    <location>
        <begin position="106"/>
        <end position="128"/>
    </location>
</feature>
<gene>
    <name evidence="3" type="ORF">IGX34_10760</name>
</gene>
<keyword evidence="1" id="KW-0812">Transmembrane</keyword>
<comment type="caution">
    <text evidence="3">The sequence shown here is derived from an EMBL/GenBank/DDBJ whole genome shotgun (WGS) entry which is preliminary data.</text>
</comment>
<evidence type="ECO:0000313" key="3">
    <source>
        <dbReference type="EMBL" id="MBE1160872.1"/>
    </source>
</evidence>
<evidence type="ECO:0000259" key="2">
    <source>
        <dbReference type="Pfam" id="PF02517"/>
    </source>
</evidence>
<dbReference type="InterPro" id="IPR003675">
    <property type="entry name" value="Rce1/LyrA-like_dom"/>
</dbReference>
<keyword evidence="4" id="KW-1185">Reference proteome</keyword>
<feature type="transmembrane region" description="Helical" evidence="1">
    <location>
        <begin position="226"/>
        <end position="247"/>
    </location>
</feature>
<dbReference type="PANTHER" id="PTHR43592:SF15">
    <property type="entry name" value="CAAX AMINO TERMINAL PROTEASE FAMILY PROTEIN"/>
    <property type="match status" value="1"/>
</dbReference>
<dbReference type="RefSeq" id="WP_192555720.1">
    <property type="nucleotide sequence ID" value="NZ_JACZZA010000005.1"/>
</dbReference>
<feature type="domain" description="CAAX prenyl protease 2/Lysostaphin resistance protein A-like" evidence="2">
    <location>
        <begin position="161"/>
        <end position="253"/>
    </location>
</feature>
<keyword evidence="3" id="KW-0378">Hydrolase</keyword>
<dbReference type="Pfam" id="PF02517">
    <property type="entry name" value="Rce1-like"/>
    <property type="match status" value="1"/>
</dbReference>
<organism evidence="3 4">
    <name type="scientific">Dyella acidiphila</name>
    <dbReference type="NCBI Taxonomy" id="2775866"/>
    <lineage>
        <taxon>Bacteria</taxon>
        <taxon>Pseudomonadati</taxon>
        <taxon>Pseudomonadota</taxon>
        <taxon>Gammaproteobacteria</taxon>
        <taxon>Lysobacterales</taxon>
        <taxon>Rhodanobacteraceae</taxon>
        <taxon>Dyella</taxon>
    </lineage>
</organism>
<accession>A0ABR9GA13</accession>
<protein>
    <submittedName>
        <fullName evidence="3">CPBP family intramembrane metalloprotease</fullName>
    </submittedName>
</protein>
<keyword evidence="3" id="KW-0482">Metalloprotease</keyword>
<proteinExistence type="predicted"/>
<dbReference type="Proteomes" id="UP000651010">
    <property type="component" value="Unassembled WGS sequence"/>
</dbReference>
<keyword evidence="1" id="KW-1133">Transmembrane helix</keyword>
<evidence type="ECO:0000313" key="4">
    <source>
        <dbReference type="Proteomes" id="UP000651010"/>
    </source>
</evidence>
<dbReference type="PANTHER" id="PTHR43592">
    <property type="entry name" value="CAAX AMINO TERMINAL PROTEASE"/>
    <property type="match status" value="1"/>
</dbReference>
<keyword evidence="3" id="KW-0645">Protease</keyword>
<feature type="transmembrane region" description="Helical" evidence="1">
    <location>
        <begin position="162"/>
        <end position="181"/>
    </location>
</feature>
<dbReference type="EMBL" id="JACZZA010000005">
    <property type="protein sequence ID" value="MBE1160872.1"/>
    <property type="molecule type" value="Genomic_DNA"/>
</dbReference>
<feature type="transmembrane region" description="Helical" evidence="1">
    <location>
        <begin position="26"/>
        <end position="45"/>
    </location>
</feature>
<sequence>MPAASGLNGHPAASRSPGWAMDIHRYIGLAQVIFAIALVVVFPLIDQPAMRRLKQFSSGAARLALYRRSVAATWIFALVALTLAPLNTLLRVMPQHGELAWLVDHVVIRAMATALVTLLFAWVLWPGAQCAWNKRIRQKYFPAYRASFICFLLPVAREERMWWIWLSITAGIGEELLYRGFMLHFLRGDLAGGPAWGLTLAWLLSSCAFGAAHVYQGVRGVTETTIAGLTFGLLALLTGNLVLPIVLHSLIDLRILLTYHPMQDAPDEAVTLISGFSSQNH</sequence>